<comment type="caution">
    <text evidence="1">The sequence shown here is derived from an EMBL/GenBank/DDBJ whole genome shotgun (WGS) entry which is preliminary data.</text>
</comment>
<organism evidence="1 2">
    <name type="scientific">Peribacillus simplex</name>
    <dbReference type="NCBI Taxonomy" id="1478"/>
    <lineage>
        <taxon>Bacteria</taxon>
        <taxon>Bacillati</taxon>
        <taxon>Bacillota</taxon>
        <taxon>Bacilli</taxon>
        <taxon>Bacillales</taxon>
        <taxon>Bacillaceae</taxon>
        <taxon>Peribacillus</taxon>
    </lineage>
</organism>
<name>A0AAW7IJS2_9BACI</name>
<accession>A0AAW7IJS2</accession>
<evidence type="ECO:0000313" key="2">
    <source>
        <dbReference type="Proteomes" id="UP001234602"/>
    </source>
</evidence>
<gene>
    <name evidence="1" type="ORF">QUF89_19340</name>
</gene>
<protein>
    <submittedName>
        <fullName evidence="1">Uncharacterized protein</fullName>
    </submittedName>
</protein>
<proteinExistence type="predicted"/>
<dbReference type="RefSeq" id="WP_061462541.1">
    <property type="nucleotide sequence ID" value="NZ_CP011008.1"/>
</dbReference>
<dbReference type="Proteomes" id="UP001234602">
    <property type="component" value="Unassembled WGS sequence"/>
</dbReference>
<reference evidence="1" key="1">
    <citation type="submission" date="2023-06" db="EMBL/GenBank/DDBJ databases">
        <title>Comparative genomics of Bacillaceae isolates and their secondary metabolite potential.</title>
        <authorList>
            <person name="Song L."/>
            <person name="Nielsen L.J."/>
            <person name="Mohite O."/>
            <person name="Xu X."/>
            <person name="Weber T."/>
            <person name="Kovacs A.T."/>
        </authorList>
    </citation>
    <scope>NUCLEOTIDE SEQUENCE</scope>
    <source>
        <strain evidence="1">D8_B_37</strain>
    </source>
</reference>
<dbReference type="AlphaFoldDB" id="A0AAW7IJS2"/>
<sequence>MITVLNISYTKNFTTGIGTARYLKEPNKTAKLASSKPFNTYANNVDSIRGTENGTRVGWIISAFSGSSLVAGKVISWATAKKALANCRTSGCR</sequence>
<dbReference type="KEGG" id="bsj:UP17_08640"/>
<dbReference type="EMBL" id="JAUCEY010000008">
    <property type="protein sequence ID" value="MDM5454282.1"/>
    <property type="molecule type" value="Genomic_DNA"/>
</dbReference>
<evidence type="ECO:0000313" key="1">
    <source>
        <dbReference type="EMBL" id="MDM5454282.1"/>
    </source>
</evidence>